<evidence type="ECO:0000256" key="2">
    <source>
        <dbReference type="ARBA" id="ARBA00022475"/>
    </source>
</evidence>
<organism evidence="14 15">
    <name type="scientific">Paracandidimonas soli</name>
    <dbReference type="NCBI Taxonomy" id="1917182"/>
    <lineage>
        <taxon>Bacteria</taxon>
        <taxon>Pseudomonadati</taxon>
        <taxon>Pseudomonadota</taxon>
        <taxon>Betaproteobacteria</taxon>
        <taxon>Burkholderiales</taxon>
        <taxon>Alcaligenaceae</taxon>
        <taxon>Paracandidimonas</taxon>
    </lineage>
</organism>
<dbReference type="Gene3D" id="3.30.70.20">
    <property type="match status" value="1"/>
</dbReference>
<dbReference type="OrthoDB" id="9789936at2"/>
<keyword evidence="9" id="KW-0408">Iron</keyword>
<dbReference type="RefSeq" id="WP_132475420.1">
    <property type="nucleotide sequence ID" value="NZ_JBEBWM010000002.1"/>
</dbReference>
<evidence type="ECO:0000256" key="4">
    <source>
        <dbReference type="ARBA" id="ARBA00022519"/>
    </source>
</evidence>
<dbReference type="PANTHER" id="PTHR42859:SF3">
    <property type="entry name" value="ION-TRANSLOCATING OXIDOREDUCTASE COMPLEX SUBUNIT B"/>
    <property type="match status" value="1"/>
</dbReference>
<dbReference type="GO" id="GO:0051539">
    <property type="term" value="F:4 iron, 4 sulfur cluster binding"/>
    <property type="evidence" value="ECO:0007669"/>
    <property type="project" value="UniProtKB-KW"/>
</dbReference>
<dbReference type="NCBIfam" id="TIGR01944">
    <property type="entry name" value="rnfB"/>
    <property type="match status" value="1"/>
</dbReference>
<keyword evidence="8" id="KW-0249">Electron transport</keyword>
<reference evidence="14 15" key="1">
    <citation type="submission" date="2019-03" db="EMBL/GenBank/DDBJ databases">
        <title>Genomic Encyclopedia of Type Strains, Phase IV (KMG-IV): sequencing the most valuable type-strain genomes for metagenomic binning, comparative biology and taxonomic classification.</title>
        <authorList>
            <person name="Goeker M."/>
        </authorList>
    </citation>
    <scope>NUCLEOTIDE SEQUENCE [LARGE SCALE GENOMIC DNA]</scope>
    <source>
        <strain evidence="14 15">DSM 100048</strain>
    </source>
</reference>
<protein>
    <submittedName>
        <fullName evidence="14">Electron transport complex protein RnfB</fullName>
    </submittedName>
</protein>
<evidence type="ECO:0000256" key="9">
    <source>
        <dbReference type="ARBA" id="ARBA00023004"/>
    </source>
</evidence>
<dbReference type="Proteomes" id="UP000294692">
    <property type="component" value="Unassembled WGS sequence"/>
</dbReference>
<dbReference type="PROSITE" id="PS51379">
    <property type="entry name" value="4FE4S_FER_2"/>
    <property type="match status" value="2"/>
</dbReference>
<dbReference type="Pfam" id="PF14697">
    <property type="entry name" value="Fer4_21"/>
    <property type="match status" value="1"/>
</dbReference>
<keyword evidence="6" id="KW-0677">Repeat</keyword>
<keyword evidence="10" id="KW-0411">Iron-sulfur</keyword>
<evidence type="ECO:0000256" key="7">
    <source>
        <dbReference type="ARBA" id="ARBA00022967"/>
    </source>
</evidence>
<feature type="domain" description="4Fe-4S ferredoxin-type" evidence="12">
    <location>
        <begin position="77"/>
        <end position="106"/>
    </location>
</feature>
<evidence type="ECO:0000256" key="1">
    <source>
        <dbReference type="ARBA" id="ARBA00022448"/>
    </source>
</evidence>
<keyword evidence="5" id="KW-0479">Metal-binding</keyword>
<keyword evidence="7" id="KW-1278">Translocase</keyword>
<evidence type="ECO:0000259" key="12">
    <source>
        <dbReference type="PROSITE" id="PS51379"/>
    </source>
</evidence>
<proteinExistence type="predicted"/>
<feature type="domain" description="4Fe-4S ferredoxin-type" evidence="12">
    <location>
        <begin position="107"/>
        <end position="136"/>
    </location>
</feature>
<dbReference type="InterPro" id="IPR007202">
    <property type="entry name" value="4Fe-4S_dom"/>
</dbReference>
<dbReference type="GO" id="GO:0009055">
    <property type="term" value="F:electron transfer activity"/>
    <property type="evidence" value="ECO:0007669"/>
    <property type="project" value="InterPro"/>
</dbReference>
<dbReference type="NCBIfam" id="NF005415">
    <property type="entry name" value="PRK06991.1"/>
    <property type="match status" value="1"/>
</dbReference>
<keyword evidence="4" id="KW-0997">Cell inner membrane</keyword>
<dbReference type="InterPro" id="IPR050294">
    <property type="entry name" value="RnfB_subfamily"/>
</dbReference>
<accession>A0A4R3V9J4</accession>
<evidence type="ECO:0000256" key="6">
    <source>
        <dbReference type="ARBA" id="ARBA00022737"/>
    </source>
</evidence>
<keyword evidence="3" id="KW-0004">4Fe-4S</keyword>
<keyword evidence="15" id="KW-1185">Reference proteome</keyword>
<evidence type="ECO:0000256" key="3">
    <source>
        <dbReference type="ARBA" id="ARBA00022485"/>
    </source>
</evidence>
<dbReference type="Pfam" id="PF04060">
    <property type="entry name" value="FeS"/>
    <property type="match status" value="1"/>
</dbReference>
<evidence type="ECO:0000313" key="15">
    <source>
        <dbReference type="Proteomes" id="UP000294692"/>
    </source>
</evidence>
<comment type="caution">
    <text evidence="14">The sequence shown here is derived from an EMBL/GenBank/DDBJ whole genome shotgun (WGS) entry which is preliminary data.</text>
</comment>
<evidence type="ECO:0000256" key="10">
    <source>
        <dbReference type="ARBA" id="ARBA00023014"/>
    </source>
</evidence>
<dbReference type="InterPro" id="IPR017900">
    <property type="entry name" value="4Fe4S_Fe_S_CS"/>
</dbReference>
<evidence type="ECO:0000313" key="14">
    <source>
        <dbReference type="EMBL" id="TCV00661.1"/>
    </source>
</evidence>
<dbReference type="EMBL" id="SMBX01000003">
    <property type="protein sequence ID" value="TCV00661.1"/>
    <property type="molecule type" value="Genomic_DNA"/>
</dbReference>
<dbReference type="PROSITE" id="PS00198">
    <property type="entry name" value="4FE4S_FER_1"/>
    <property type="match status" value="1"/>
</dbReference>
<dbReference type="GO" id="GO:0046872">
    <property type="term" value="F:metal ion binding"/>
    <property type="evidence" value="ECO:0007669"/>
    <property type="project" value="UniProtKB-KW"/>
</dbReference>
<dbReference type="SUPFAM" id="SSF54862">
    <property type="entry name" value="4Fe-4S ferredoxins"/>
    <property type="match status" value="1"/>
</dbReference>
<keyword evidence="1" id="KW-0813">Transport</keyword>
<evidence type="ECO:0000256" key="11">
    <source>
        <dbReference type="ARBA" id="ARBA00023136"/>
    </source>
</evidence>
<evidence type="ECO:0000256" key="8">
    <source>
        <dbReference type="ARBA" id="ARBA00022982"/>
    </source>
</evidence>
<dbReference type="InterPro" id="IPR010207">
    <property type="entry name" value="Elect_transpt_cplx_RnfB/RsxB"/>
</dbReference>
<evidence type="ECO:0000256" key="5">
    <source>
        <dbReference type="ARBA" id="ARBA00022723"/>
    </source>
</evidence>
<dbReference type="PANTHER" id="PTHR42859">
    <property type="entry name" value="OXIDOREDUCTASE"/>
    <property type="match status" value="1"/>
</dbReference>
<sequence>MTASSLTDAIDAILPQTQCTKCGYDGCRPYADAIAAGEVAINRCPPGGQSGIRKLAELLERPEIPLDESCGEHQPLRLAVIDEAHCIGCTLCIQACPVDAIVGANKRMHTVIPDLCTGCDLCVPPCPVDCIDMRPAGFDWTPALAARARDRHGKRQRRLDALHPEASPLAARNLANKAPVAIAAASDPDQRQRKIADVLARARARRNASSGMHS</sequence>
<gene>
    <name evidence="14" type="ORF">EV686_103242</name>
</gene>
<dbReference type="InterPro" id="IPR017896">
    <property type="entry name" value="4Fe4S_Fe-S-bd"/>
</dbReference>
<dbReference type="PROSITE" id="PS51656">
    <property type="entry name" value="4FE4S"/>
    <property type="match status" value="1"/>
</dbReference>
<keyword evidence="11" id="KW-0472">Membrane</keyword>
<dbReference type="Gene3D" id="1.10.15.40">
    <property type="entry name" value="Electron transport complex subunit B, putative Fe-S cluster"/>
    <property type="match status" value="1"/>
</dbReference>
<keyword evidence="2" id="KW-1003">Cell membrane</keyword>
<evidence type="ECO:0000259" key="13">
    <source>
        <dbReference type="PROSITE" id="PS51656"/>
    </source>
</evidence>
<dbReference type="AlphaFoldDB" id="A0A4R3V9J4"/>
<name>A0A4R3V9J4_9BURK</name>
<feature type="domain" description="4Fe-4S" evidence="13">
    <location>
        <begin position="1"/>
        <end position="61"/>
    </location>
</feature>